<keyword evidence="3" id="KW-1185">Reference proteome</keyword>
<feature type="non-terminal residue" evidence="2">
    <location>
        <position position="1"/>
    </location>
</feature>
<reference evidence="2 3" key="1">
    <citation type="submission" date="2021-06" db="EMBL/GenBank/DDBJ databases">
        <authorList>
            <person name="Kallberg Y."/>
            <person name="Tangrot J."/>
            <person name="Rosling A."/>
        </authorList>
    </citation>
    <scope>NUCLEOTIDE SEQUENCE [LARGE SCALE GENOMIC DNA]</scope>
    <source>
        <strain evidence="2 3">120-4 pot B 10/14</strain>
    </source>
</reference>
<name>A0ABN7V2F1_GIGMA</name>
<evidence type="ECO:0000313" key="3">
    <source>
        <dbReference type="Proteomes" id="UP000789901"/>
    </source>
</evidence>
<comment type="caution">
    <text evidence="2">The sequence shown here is derived from an EMBL/GenBank/DDBJ whole genome shotgun (WGS) entry which is preliminary data.</text>
</comment>
<gene>
    <name evidence="2" type="ORF">GMARGA_LOCUS13054</name>
</gene>
<feature type="region of interest" description="Disordered" evidence="1">
    <location>
        <begin position="35"/>
        <end position="66"/>
    </location>
</feature>
<protein>
    <submittedName>
        <fullName evidence="2">35175_t:CDS:1</fullName>
    </submittedName>
</protein>
<evidence type="ECO:0000256" key="1">
    <source>
        <dbReference type="SAM" id="MobiDB-lite"/>
    </source>
</evidence>
<organism evidence="2 3">
    <name type="scientific">Gigaspora margarita</name>
    <dbReference type="NCBI Taxonomy" id="4874"/>
    <lineage>
        <taxon>Eukaryota</taxon>
        <taxon>Fungi</taxon>
        <taxon>Fungi incertae sedis</taxon>
        <taxon>Mucoromycota</taxon>
        <taxon>Glomeromycotina</taxon>
        <taxon>Glomeromycetes</taxon>
        <taxon>Diversisporales</taxon>
        <taxon>Gigasporaceae</taxon>
        <taxon>Gigaspora</taxon>
    </lineage>
</organism>
<evidence type="ECO:0000313" key="2">
    <source>
        <dbReference type="EMBL" id="CAG8715223.1"/>
    </source>
</evidence>
<dbReference type="Proteomes" id="UP000789901">
    <property type="component" value="Unassembled WGS sequence"/>
</dbReference>
<sequence>EAEDANKDESAKDNKPYLLRKRRDIDYNKEWMIKKQHQDGYSTPSPKLHSNPFVMEKDDLPTSQTCSANTEIDSECESKFRKVIKQATKESRRSATKSLLAELTNNQTLDENLDSVILECLKTLPTEKIKNEPSEITFITNYLDRIMRELFHDPDKHIVEWPNTEFDESKARKRSKQTDFVVSIVHQLQTSGVIFVGEVSPPSEKNNEYERFFANPLILSMLRSGPPSTKASLKRDTLGTPKFKQLVSNTRDCHR</sequence>
<accession>A0ABN7V2F1</accession>
<proteinExistence type="predicted"/>
<dbReference type="EMBL" id="CAJVQB010008180">
    <property type="protein sequence ID" value="CAG8715223.1"/>
    <property type="molecule type" value="Genomic_DNA"/>
</dbReference>